<evidence type="ECO:0000256" key="2">
    <source>
        <dbReference type="ARBA" id="ARBA00022679"/>
    </source>
</evidence>
<dbReference type="InterPro" id="IPR019845">
    <property type="entry name" value="Squalene/phytoene_synthase_CS"/>
</dbReference>
<dbReference type="EC" id="2.5.1.32" evidence="3"/>
<keyword evidence="4" id="KW-1185">Reference proteome</keyword>
<dbReference type="EMBL" id="JACHGW010000002">
    <property type="protein sequence ID" value="MBB6050399.1"/>
    <property type="molecule type" value="Genomic_DNA"/>
</dbReference>
<dbReference type="Proteomes" id="UP000520814">
    <property type="component" value="Unassembled WGS sequence"/>
</dbReference>
<dbReference type="PANTHER" id="PTHR31480">
    <property type="entry name" value="BIFUNCTIONAL LYCOPENE CYCLASE/PHYTOENE SYNTHASE"/>
    <property type="match status" value="1"/>
</dbReference>
<dbReference type="PROSITE" id="PS01045">
    <property type="entry name" value="SQUALEN_PHYTOEN_SYN_2"/>
    <property type="match status" value="1"/>
</dbReference>
<dbReference type="RefSeq" id="WP_184195275.1">
    <property type="nucleotide sequence ID" value="NZ_JACHGW010000002.1"/>
</dbReference>
<dbReference type="GO" id="GO:0016117">
    <property type="term" value="P:carotenoid biosynthetic process"/>
    <property type="evidence" value="ECO:0007669"/>
    <property type="project" value="UniProtKB-ARBA"/>
</dbReference>
<dbReference type="Gene3D" id="1.10.600.10">
    <property type="entry name" value="Farnesyl Diphosphate Synthase"/>
    <property type="match status" value="1"/>
</dbReference>
<gene>
    <name evidence="3" type="ORF">HNQ39_002190</name>
</gene>
<dbReference type="SFLD" id="SFLDS00005">
    <property type="entry name" value="Isoprenoid_Synthase_Type_I"/>
    <property type="match status" value="1"/>
</dbReference>
<dbReference type="SUPFAM" id="SSF48576">
    <property type="entry name" value="Terpenoid synthases"/>
    <property type="match status" value="1"/>
</dbReference>
<dbReference type="InterPro" id="IPR008949">
    <property type="entry name" value="Isoprenoid_synthase_dom_sf"/>
</dbReference>
<sequence>MEASLPREVSPTLRDGDVEVARSLNKKHGTSYYFATCFFPRHLREATFALYAFFRVPDEFVDDRVLDEGGEAKARLLLEHWRTDWHKAYALGTSHDPVLRLNAEVFHRYQIPFAYSESFLEAMFRDLSDTRYTTYAELERYMYGSAAVVGLMMSHAIGFSDPRALDYAKKLGYAMQLTNFLRDIDEDFQQRGRIYLPLDELQRFGVKETQFAERRFDANFYSLMQFQMQRAHQLYEDAEPGIALLNPEGRRAVRVASALYRAILTKLEEQGSNPFAGRARTSTLEKVQRTMKVWNG</sequence>
<dbReference type="Pfam" id="PF00494">
    <property type="entry name" value="SQS_PSY"/>
    <property type="match status" value="1"/>
</dbReference>
<dbReference type="SFLD" id="SFLDG01018">
    <property type="entry name" value="Squalene/Phytoene_Synthase_Lik"/>
    <property type="match status" value="1"/>
</dbReference>
<dbReference type="InterPro" id="IPR033904">
    <property type="entry name" value="Trans_IPPS_HH"/>
</dbReference>
<accession>A0A7W9SR08</accession>
<evidence type="ECO:0000313" key="3">
    <source>
        <dbReference type="EMBL" id="MBB6050399.1"/>
    </source>
</evidence>
<evidence type="ECO:0000313" key="4">
    <source>
        <dbReference type="Proteomes" id="UP000520814"/>
    </source>
</evidence>
<dbReference type="AlphaFoldDB" id="A0A7W9SR08"/>
<dbReference type="InterPro" id="IPR044843">
    <property type="entry name" value="Trans_IPPS_bact-type"/>
</dbReference>
<reference evidence="3 4" key="1">
    <citation type="submission" date="2020-08" db="EMBL/GenBank/DDBJ databases">
        <title>Genomic Encyclopedia of Type Strains, Phase IV (KMG-IV): sequencing the most valuable type-strain genomes for metagenomic binning, comparative biology and taxonomic classification.</title>
        <authorList>
            <person name="Goeker M."/>
        </authorList>
    </citation>
    <scope>NUCLEOTIDE SEQUENCE [LARGE SCALE GENOMIC DNA]</scope>
    <source>
        <strain evidence="3 4">DSM 23562</strain>
    </source>
</reference>
<dbReference type="CDD" id="cd00683">
    <property type="entry name" value="Trans_IPPS_HH"/>
    <property type="match status" value="1"/>
</dbReference>
<keyword evidence="2 3" id="KW-0808">Transferase</keyword>
<comment type="pathway">
    <text evidence="1">Carotenoid biosynthesis.</text>
</comment>
<comment type="caution">
    <text evidence="3">The sequence shown here is derived from an EMBL/GenBank/DDBJ whole genome shotgun (WGS) entry which is preliminary data.</text>
</comment>
<protein>
    <submittedName>
        <fullName evidence="3">Phytoene synthase</fullName>
        <ecNumber evidence="3">2.5.1.32</ecNumber>
    </submittedName>
</protein>
<dbReference type="SFLD" id="SFLDG01212">
    <property type="entry name" value="Phytoene_synthase_like"/>
    <property type="match status" value="1"/>
</dbReference>
<dbReference type="GO" id="GO:0004311">
    <property type="term" value="F:geranylgeranyl diphosphate synthase activity"/>
    <property type="evidence" value="ECO:0007669"/>
    <property type="project" value="InterPro"/>
</dbReference>
<name>A0A7W9SR08_ARMRO</name>
<evidence type="ECO:0000256" key="1">
    <source>
        <dbReference type="ARBA" id="ARBA00004829"/>
    </source>
</evidence>
<dbReference type="GO" id="GO:0051996">
    <property type="term" value="F:squalene synthase [NAD(P)H] activity"/>
    <property type="evidence" value="ECO:0007669"/>
    <property type="project" value="InterPro"/>
</dbReference>
<organism evidence="3 4">
    <name type="scientific">Armatimonas rosea</name>
    <dbReference type="NCBI Taxonomy" id="685828"/>
    <lineage>
        <taxon>Bacteria</taxon>
        <taxon>Bacillati</taxon>
        <taxon>Armatimonadota</taxon>
        <taxon>Armatimonadia</taxon>
        <taxon>Armatimonadales</taxon>
        <taxon>Armatimonadaceae</taxon>
        <taxon>Armatimonas</taxon>
    </lineage>
</organism>
<proteinExistence type="predicted"/>
<dbReference type="InterPro" id="IPR002060">
    <property type="entry name" value="Squ/phyt_synthse"/>
</dbReference>